<name>A0A1I3ZLF0_9GAMM</name>
<gene>
    <name evidence="1" type="ORF">SAMN04244574_00648</name>
</gene>
<dbReference type="AlphaFoldDB" id="A0A1I3ZLF0"/>
<reference evidence="1 2" key="1">
    <citation type="submission" date="2016-10" db="EMBL/GenBank/DDBJ databases">
        <authorList>
            <person name="de Groot N.N."/>
        </authorList>
    </citation>
    <scope>NUCLEOTIDE SEQUENCE [LARGE SCALE GENOMIC DNA]</scope>
    <source>
        <strain evidence="1 2">DSM 381</strain>
    </source>
</reference>
<dbReference type="EMBL" id="FOSX01000006">
    <property type="protein sequence ID" value="SFK44894.1"/>
    <property type="molecule type" value="Genomic_DNA"/>
</dbReference>
<proteinExistence type="predicted"/>
<evidence type="ECO:0000313" key="2">
    <source>
        <dbReference type="Proteomes" id="UP000199579"/>
    </source>
</evidence>
<evidence type="ECO:0000313" key="1">
    <source>
        <dbReference type="EMBL" id="SFK44894.1"/>
    </source>
</evidence>
<organism evidence="1 2">
    <name type="scientific">Azotobacter beijerinckii</name>
    <dbReference type="NCBI Taxonomy" id="170623"/>
    <lineage>
        <taxon>Bacteria</taxon>
        <taxon>Pseudomonadati</taxon>
        <taxon>Pseudomonadota</taxon>
        <taxon>Gammaproteobacteria</taxon>
        <taxon>Pseudomonadales</taxon>
        <taxon>Pseudomonadaceae</taxon>
        <taxon>Azotobacter</taxon>
    </lineage>
</organism>
<dbReference type="Proteomes" id="UP000199579">
    <property type="component" value="Unassembled WGS sequence"/>
</dbReference>
<sequence>MHIYVMHMLTAFRHLYAHMLKESGQAHSLAVTRNNHCLLEKY</sequence>
<protein>
    <submittedName>
        <fullName evidence="1">Uncharacterized protein</fullName>
    </submittedName>
</protein>
<accession>A0A1I3ZLF0</accession>